<dbReference type="InterPro" id="IPR049052">
    <property type="entry name" value="nSTAND1"/>
</dbReference>
<dbReference type="SUPFAM" id="SSF52540">
    <property type="entry name" value="P-loop containing nucleoside triphosphate hydrolases"/>
    <property type="match status" value="1"/>
</dbReference>
<evidence type="ECO:0000313" key="9">
    <source>
        <dbReference type="Proteomes" id="UP000318288"/>
    </source>
</evidence>
<dbReference type="CDD" id="cd14014">
    <property type="entry name" value="STKc_PknB_like"/>
    <property type="match status" value="1"/>
</dbReference>
<dbReference type="Proteomes" id="UP000318288">
    <property type="component" value="Unassembled WGS sequence"/>
</dbReference>
<name>A0A5C6EL55_9BACT</name>
<dbReference type="InterPro" id="IPR016187">
    <property type="entry name" value="CTDL_fold"/>
</dbReference>
<dbReference type="InterPro" id="IPR042095">
    <property type="entry name" value="SUMF_sf"/>
</dbReference>
<dbReference type="EC" id="2.7.11.1" evidence="8"/>
<evidence type="ECO:0000256" key="1">
    <source>
        <dbReference type="ARBA" id="ARBA00022679"/>
    </source>
</evidence>
<dbReference type="Pfam" id="PF17660">
    <property type="entry name" value="BTRD1"/>
    <property type="match status" value="2"/>
</dbReference>
<dbReference type="PANTHER" id="PTHR43289:SF34">
    <property type="entry name" value="SERINE_THREONINE-PROTEIN KINASE YBDM-RELATED"/>
    <property type="match status" value="1"/>
</dbReference>
<evidence type="ECO:0000259" key="7">
    <source>
        <dbReference type="PROSITE" id="PS50011"/>
    </source>
</evidence>
<dbReference type="Gene3D" id="3.40.50.300">
    <property type="entry name" value="P-loop containing nucleotide triphosphate hydrolases"/>
    <property type="match status" value="1"/>
</dbReference>
<dbReference type="Pfam" id="PF00069">
    <property type="entry name" value="Pkinase"/>
    <property type="match status" value="1"/>
</dbReference>
<dbReference type="Pfam" id="PF03781">
    <property type="entry name" value="FGE-sulfatase"/>
    <property type="match status" value="1"/>
</dbReference>
<dbReference type="RefSeq" id="WP_146460431.1">
    <property type="nucleotide sequence ID" value="NZ_SJPW01000006.1"/>
</dbReference>
<proteinExistence type="predicted"/>
<feature type="region of interest" description="Disordered" evidence="6">
    <location>
        <begin position="2054"/>
        <end position="2091"/>
    </location>
</feature>
<dbReference type="InterPro" id="IPR005532">
    <property type="entry name" value="SUMF_dom"/>
</dbReference>
<evidence type="ECO:0000256" key="3">
    <source>
        <dbReference type="ARBA" id="ARBA00022777"/>
    </source>
</evidence>
<dbReference type="SMART" id="SM00220">
    <property type="entry name" value="S_TKc"/>
    <property type="match status" value="1"/>
</dbReference>
<dbReference type="InterPro" id="IPR027417">
    <property type="entry name" value="P-loop_NTPase"/>
</dbReference>
<feature type="domain" description="Protein kinase" evidence="7">
    <location>
        <begin position="158"/>
        <end position="416"/>
    </location>
</feature>
<dbReference type="GO" id="GO:0005524">
    <property type="term" value="F:ATP binding"/>
    <property type="evidence" value="ECO:0007669"/>
    <property type="project" value="UniProtKB-UniRule"/>
</dbReference>
<evidence type="ECO:0000256" key="6">
    <source>
        <dbReference type="SAM" id="MobiDB-lite"/>
    </source>
</evidence>
<sequence>MLPEVARQLEALWDQGEDPPPIFELLRPYRDSDPTQLVAVLLQDQKHRWKTDRPLRVEEYLAEFPGVANDPKCKLQLAVGEFDATRSDGALPRIQDFVSRFPEIRDPLRSRLLAIESTSDETLLSDAKDIAGTSRRQGHLDETFITDPAAEIPSDVRYVPKRILGEGGYGRVYLAFDRDLRRDVAVKVPTTKYQWKPGDVEIYLDEARTVARLDHPNVVPVYDMGRTDDGSIFVVSKFIEGYTLRHRMIDGPLEPAESAAILATIAMGLDHAHQRRIIHRDVKPGNILIEQSTGIAYVADFGLAIRNNDPLEEDRIVGTPAYMSPEQARGESHRLDGRSDIFSLGIIMYEILGRRKPFRGSTSNEVLHEVVSIDPPKLRDIDESIPAELERICMKALSKRASDRYATAADFAQDLLSWQDDTNAASDVLQVIPKGLRSFDADDASFFLDLIPGPRSRDGLPETIRFWKNKIEETDAEKTFNVGLIYGPSGCGKSSMVKAGLLPRLESTVTAIYLEATAEDTELRILRGLQKKIPDLPRNLELVETFSWLRRQVGRKTVVVLDQFEQWLHANRADYDLNLVRALRQCDGEHLQSIVMVRDDFSMAASRFMRELETPILEGHNFATVDLFDVAHAADVLTKFGQSFGRLPVQEAQISNEQRQFVDAVANGLANDGKVVSVRLALFAEMIKGKPWLPGTLAEVGGTDGIGTNFLEEMFGNQNANPEHLRHQQAARQVLMALLPEVGTDIKGHMRSHAELLDASGYRSQPREFNDLLRILDGKMRLITPTDPEGFHSESNSDRSLKFYQLTHDYLVPSLRAWLTRKQVETLSGRASLALAERSAVWNAKPERRHLPSSLEWARIKWFTDKMFWSEPQRKMMASAGTVHGVRFSVFTLVSLIMLAFGLHVRDRVVQANSDYRTTGLLTAITNAKIDQLPDIIVKIRSDRSELDQKLRADIERYPIDSNERLNLSLALLPSDASQLRYLSERLLDARADQVEAIRDLLVRPDAKLVDDLWNAAKDDPSGDSSQLLPAVSALATYDPGNEANWNQVAQRVTDALVKENSLRVSIWINLLRPARRHLIAPLASVYRDESRNRSQSQIRQATDILEDYAADDLDVLSELLFDGQPYQFESLFDAFARMGDPAKEKIEQELDRKLKHVWPSDLLGESLGEPDSEVKGMVEKSNGIVADRFAMCQSMPIDDMLPTAELLGEFGYRPTRIRPYFHQSSIFVAVAWTRDRQPWRMVVDESAESIRAMDVQFQAEGFMPVDVSGYVNESTGFEGFAAVWRDREKATDDTRLYVDVRHVDVASLQENFANDGFPFAQSLQGFRGLGGFRKYCGVVSSQDHKSTVFLSQSRQGFGRKEYFDRIYWDIDLGLGYKPPSARSRTQVALRAADDLISSGDSGLKVRFERGKARFELGFDDEAIDDFDAIIDQLSIRDSSLDDPNENRLAMLVEALRCRSVIHARASRSDAAKADFESFVETTSDEREIVFLETVLAAHLADDAGAVERFEEFIDTHDKDGATLFLAAKTHAILAATHRERDASRSRVHADRAISLLTAAVENGFDDFTMIRDDVALEPICEAKGFEGTLKSLGADLRIASVWNTSNWLESRISHGLSPQEQIAQARQYQADGFRIAAVTAVSDGNDVISASIWHRPNVADVAVETLARRQANAAIAKIRLGEDKNVWRMLKESPDPRLRTWILHRLGQTRTSPSIIAERLSVETDLSVRRVLILSLGLYQNPTEIDIESVSAQLEVLYQLDPDPGIHSAAEWALRRWGKLPKLSQMSTELIIGSSLPSASSRKRTWSTTVRGLTMVSLPGPVEFVMGSPPTQPSRSTYEMLHRNRIDRHFAIAAREITVEQFHEFIEQVPSINHTFTERDAPDATCPQTSVTWYEAAAYCRWLSEQEGVPEDQMCYPPIPEIKNGMVVPDDYLGRTGYRLPTEAEWEYACRAGTRTSRHYGNCDELLDQYAWFSANSEDRTRPVGTLMPNDFGLFDMHGNVQEWCQERHRDYGNSLGSTNEDVADIDPVTDTVRRVLRGGSFGVRGLDVRSAARSYNRPPNRYNNSGFRPARTEVDPTNALTDARSNASK</sequence>
<comment type="caution">
    <text evidence="8">The sequence shown here is derived from an EMBL/GenBank/DDBJ whole genome shotgun (WGS) entry which is preliminary data.</text>
</comment>
<keyword evidence="1 8" id="KW-0808">Transferase</keyword>
<reference evidence="8 9" key="1">
    <citation type="submission" date="2019-02" db="EMBL/GenBank/DDBJ databases">
        <title>Deep-cultivation of Planctomycetes and their phenomic and genomic characterization uncovers novel biology.</title>
        <authorList>
            <person name="Wiegand S."/>
            <person name="Jogler M."/>
            <person name="Boedeker C."/>
            <person name="Pinto D."/>
            <person name="Vollmers J."/>
            <person name="Rivas-Marin E."/>
            <person name="Kohn T."/>
            <person name="Peeters S.H."/>
            <person name="Heuer A."/>
            <person name="Rast P."/>
            <person name="Oberbeckmann S."/>
            <person name="Bunk B."/>
            <person name="Jeske O."/>
            <person name="Meyerdierks A."/>
            <person name="Storesund J.E."/>
            <person name="Kallscheuer N."/>
            <person name="Luecker S."/>
            <person name="Lage O.M."/>
            <person name="Pohl T."/>
            <person name="Merkel B.J."/>
            <person name="Hornburger P."/>
            <person name="Mueller R.-W."/>
            <person name="Bruemmer F."/>
            <person name="Labrenz M."/>
            <person name="Spormann A.M."/>
            <person name="Op Den Camp H."/>
            <person name="Overmann J."/>
            <person name="Amann R."/>
            <person name="Jetten M.S.M."/>
            <person name="Mascher T."/>
            <person name="Medema M.H."/>
            <person name="Devos D.P."/>
            <person name="Kaster A.-K."/>
            <person name="Ovreas L."/>
            <person name="Rohde M."/>
            <person name="Galperin M.Y."/>
            <person name="Jogler C."/>
        </authorList>
    </citation>
    <scope>NUCLEOTIDE SEQUENCE [LARGE SCALE GENOMIC DNA]</scope>
    <source>
        <strain evidence="8 9">Poly51</strain>
    </source>
</reference>
<evidence type="ECO:0000256" key="4">
    <source>
        <dbReference type="ARBA" id="ARBA00022840"/>
    </source>
</evidence>
<evidence type="ECO:0000313" key="8">
    <source>
        <dbReference type="EMBL" id="TWU48847.1"/>
    </source>
</evidence>
<dbReference type="PANTHER" id="PTHR43289">
    <property type="entry name" value="MITOGEN-ACTIVATED PROTEIN KINASE KINASE KINASE 20-RELATED"/>
    <property type="match status" value="1"/>
</dbReference>
<dbReference type="InterPro" id="IPR000719">
    <property type="entry name" value="Prot_kinase_dom"/>
</dbReference>
<gene>
    <name evidence="8" type="primary">pknB_14</name>
    <name evidence="8" type="ORF">Poly51_47510</name>
</gene>
<dbReference type="PROSITE" id="PS50011">
    <property type="entry name" value="PROTEIN_KINASE_DOM"/>
    <property type="match status" value="1"/>
</dbReference>
<feature type="compositionally biased region" description="Low complexity" evidence="6">
    <location>
        <begin position="2055"/>
        <end position="2067"/>
    </location>
</feature>
<keyword evidence="9" id="KW-1185">Reference proteome</keyword>
<protein>
    <submittedName>
        <fullName evidence="8">Serine/threonine-protein kinase PknB</fullName>
        <ecNumber evidence="8">2.7.11.1</ecNumber>
    </submittedName>
</protein>
<dbReference type="InterPro" id="IPR008271">
    <property type="entry name" value="Ser/Thr_kinase_AS"/>
</dbReference>
<dbReference type="InterPro" id="IPR011990">
    <property type="entry name" value="TPR-like_helical_dom_sf"/>
</dbReference>
<evidence type="ECO:0000256" key="5">
    <source>
        <dbReference type="PROSITE-ProRule" id="PRU10141"/>
    </source>
</evidence>
<dbReference type="InterPro" id="IPR049511">
    <property type="entry name" value="PGH-like_rpt"/>
</dbReference>
<dbReference type="Gene3D" id="3.30.200.20">
    <property type="entry name" value="Phosphorylase Kinase, domain 1"/>
    <property type="match status" value="1"/>
</dbReference>
<dbReference type="SUPFAM" id="SSF56436">
    <property type="entry name" value="C-type lectin-like"/>
    <property type="match status" value="1"/>
</dbReference>
<dbReference type="EMBL" id="SJPW01000006">
    <property type="protein sequence ID" value="TWU48847.1"/>
    <property type="molecule type" value="Genomic_DNA"/>
</dbReference>
<dbReference type="OrthoDB" id="6111975at2"/>
<dbReference type="GO" id="GO:0004674">
    <property type="term" value="F:protein serine/threonine kinase activity"/>
    <property type="evidence" value="ECO:0007669"/>
    <property type="project" value="UniProtKB-EC"/>
</dbReference>
<dbReference type="InterPro" id="IPR017441">
    <property type="entry name" value="Protein_kinase_ATP_BS"/>
</dbReference>
<dbReference type="Pfam" id="PF20703">
    <property type="entry name" value="nSTAND1"/>
    <property type="match status" value="1"/>
</dbReference>
<dbReference type="Gene3D" id="1.25.40.10">
    <property type="entry name" value="Tetratricopeptide repeat domain"/>
    <property type="match status" value="1"/>
</dbReference>
<evidence type="ECO:0000256" key="2">
    <source>
        <dbReference type="ARBA" id="ARBA00022741"/>
    </source>
</evidence>
<dbReference type="PROSITE" id="PS00108">
    <property type="entry name" value="PROTEIN_KINASE_ST"/>
    <property type="match status" value="1"/>
</dbReference>
<feature type="binding site" evidence="5">
    <location>
        <position position="187"/>
    </location>
    <ligand>
        <name>ATP</name>
        <dbReference type="ChEBI" id="CHEBI:30616"/>
    </ligand>
</feature>
<keyword evidence="3 8" id="KW-0418">Kinase</keyword>
<keyword evidence="4 5" id="KW-0067">ATP-binding</keyword>
<dbReference type="PROSITE" id="PS00107">
    <property type="entry name" value="PROTEIN_KINASE_ATP"/>
    <property type="match status" value="1"/>
</dbReference>
<keyword evidence="2 5" id="KW-0547">Nucleotide-binding</keyword>
<dbReference type="Gene3D" id="3.90.1580.10">
    <property type="entry name" value="paralog of FGE (formylglycine-generating enzyme)"/>
    <property type="match status" value="1"/>
</dbReference>
<dbReference type="InterPro" id="IPR011009">
    <property type="entry name" value="Kinase-like_dom_sf"/>
</dbReference>
<dbReference type="SUPFAM" id="SSF56112">
    <property type="entry name" value="Protein kinase-like (PK-like)"/>
    <property type="match status" value="1"/>
</dbReference>
<organism evidence="8 9">
    <name type="scientific">Rubripirellula tenax</name>
    <dbReference type="NCBI Taxonomy" id="2528015"/>
    <lineage>
        <taxon>Bacteria</taxon>
        <taxon>Pseudomonadati</taxon>
        <taxon>Planctomycetota</taxon>
        <taxon>Planctomycetia</taxon>
        <taxon>Pirellulales</taxon>
        <taxon>Pirellulaceae</taxon>
        <taxon>Rubripirellula</taxon>
    </lineage>
</organism>
<feature type="compositionally biased region" description="Polar residues" evidence="6">
    <location>
        <begin position="2080"/>
        <end position="2091"/>
    </location>
</feature>
<accession>A0A5C6EL55</accession>
<dbReference type="Gene3D" id="1.10.510.10">
    <property type="entry name" value="Transferase(Phosphotransferase) domain 1"/>
    <property type="match status" value="1"/>
</dbReference>